<dbReference type="Proteomes" id="UP000694523">
    <property type="component" value="Unplaced"/>
</dbReference>
<dbReference type="Ensembl" id="ENSNMLT00000001189.1">
    <property type="protein sequence ID" value="ENSNMLP00000001018.1"/>
    <property type="gene ID" value="ENSNMLG00000000803.1"/>
</dbReference>
<evidence type="ECO:0000256" key="3">
    <source>
        <dbReference type="SAM" id="SignalP"/>
    </source>
</evidence>
<dbReference type="PANTHER" id="PTHR22803">
    <property type="entry name" value="MANNOSE, PHOSPHOLIPASE, LECTIN RECEPTOR RELATED"/>
    <property type="match status" value="1"/>
</dbReference>
<accession>A0A8C6S6N5</accession>
<organism evidence="5 6">
    <name type="scientific">Neogobius melanostomus</name>
    <name type="common">round goby</name>
    <dbReference type="NCBI Taxonomy" id="47308"/>
    <lineage>
        <taxon>Eukaryota</taxon>
        <taxon>Metazoa</taxon>
        <taxon>Chordata</taxon>
        <taxon>Craniata</taxon>
        <taxon>Vertebrata</taxon>
        <taxon>Euteleostomi</taxon>
        <taxon>Actinopterygii</taxon>
        <taxon>Neopterygii</taxon>
        <taxon>Teleostei</taxon>
        <taxon>Neoteleostei</taxon>
        <taxon>Acanthomorphata</taxon>
        <taxon>Gobiaria</taxon>
        <taxon>Gobiiformes</taxon>
        <taxon>Gobioidei</taxon>
        <taxon>Gobiidae</taxon>
        <taxon>Benthophilinae</taxon>
        <taxon>Neogobiini</taxon>
        <taxon>Neogobius</taxon>
    </lineage>
</organism>
<dbReference type="SMART" id="SM00034">
    <property type="entry name" value="CLECT"/>
    <property type="match status" value="1"/>
</dbReference>
<dbReference type="SUPFAM" id="SSF56436">
    <property type="entry name" value="C-type lectin-like"/>
    <property type="match status" value="2"/>
</dbReference>
<name>A0A8C6S6N5_9GOBI</name>
<feature type="chain" id="PRO_5034658316" description="C-type lectin domain-containing protein" evidence="3">
    <location>
        <begin position="20"/>
        <end position="263"/>
    </location>
</feature>
<evidence type="ECO:0000259" key="4">
    <source>
        <dbReference type="PROSITE" id="PS50041"/>
    </source>
</evidence>
<feature type="domain" description="C-type lectin" evidence="4">
    <location>
        <begin position="207"/>
        <end position="242"/>
    </location>
</feature>
<keyword evidence="2" id="KW-0812">Transmembrane</keyword>
<keyword evidence="2" id="KW-0472">Membrane</keyword>
<keyword evidence="2" id="KW-1133">Transmembrane helix</keyword>
<dbReference type="PROSITE" id="PS00615">
    <property type="entry name" value="C_TYPE_LECTIN_1"/>
    <property type="match status" value="1"/>
</dbReference>
<dbReference type="InterPro" id="IPR001304">
    <property type="entry name" value="C-type_lectin-like"/>
</dbReference>
<dbReference type="Gene3D" id="3.10.100.10">
    <property type="entry name" value="Mannose-Binding Protein A, subunit A"/>
    <property type="match status" value="2"/>
</dbReference>
<dbReference type="InterPro" id="IPR016187">
    <property type="entry name" value="CTDL_fold"/>
</dbReference>
<dbReference type="InterPro" id="IPR016186">
    <property type="entry name" value="C-type_lectin-like/link_sf"/>
</dbReference>
<keyword evidence="6" id="KW-1185">Reference proteome</keyword>
<evidence type="ECO:0000313" key="6">
    <source>
        <dbReference type="Proteomes" id="UP000694523"/>
    </source>
</evidence>
<evidence type="ECO:0000256" key="1">
    <source>
        <dbReference type="ARBA" id="ARBA00023157"/>
    </source>
</evidence>
<protein>
    <recommendedName>
        <fullName evidence="4">C-type lectin domain-containing protein</fullName>
    </recommendedName>
</protein>
<sequence>MLEILLMLLNFSIRTQIFARQLSTLEWCPGLDWYEFGDFCYKPSMDKKTWHDAQKACRTVGAELVSILSITEPLTKHTSDVWTGLNDLEFTGYSWSDGTPLSHTNWGHGEPNNHEGREDCVEMVSSTNGTISWWNDLNCDAHQDWICMITKGKTPILPPVPLLRYQVYSGKTTMFGIANGQYMYAMMFVLVFCSLIMYNTNAFSFKRWVDFSPVSYTHWSPGEPNNANGEEQCVQMNRHQGKLYRFHVTLYILFKKFQMVLAT</sequence>
<dbReference type="AlphaFoldDB" id="A0A8C6S6N5"/>
<feature type="signal peptide" evidence="3">
    <location>
        <begin position="1"/>
        <end position="19"/>
    </location>
</feature>
<dbReference type="InterPro" id="IPR050111">
    <property type="entry name" value="C-type_lectin/snaclec_domain"/>
</dbReference>
<evidence type="ECO:0000313" key="5">
    <source>
        <dbReference type="Ensembl" id="ENSNMLP00000001018.1"/>
    </source>
</evidence>
<dbReference type="InterPro" id="IPR018378">
    <property type="entry name" value="C-type_lectin_CS"/>
</dbReference>
<evidence type="ECO:0000256" key="2">
    <source>
        <dbReference type="SAM" id="Phobius"/>
    </source>
</evidence>
<dbReference type="PROSITE" id="PS50041">
    <property type="entry name" value="C_TYPE_LECTIN_2"/>
    <property type="match status" value="2"/>
</dbReference>
<proteinExistence type="predicted"/>
<feature type="transmembrane region" description="Helical" evidence="2">
    <location>
        <begin position="181"/>
        <end position="198"/>
    </location>
</feature>
<keyword evidence="1" id="KW-1015">Disulfide bond</keyword>
<reference evidence="5" key="2">
    <citation type="submission" date="2025-09" db="UniProtKB">
        <authorList>
            <consortium name="Ensembl"/>
        </authorList>
    </citation>
    <scope>IDENTIFICATION</scope>
</reference>
<reference evidence="5" key="1">
    <citation type="submission" date="2025-08" db="UniProtKB">
        <authorList>
            <consortium name="Ensembl"/>
        </authorList>
    </citation>
    <scope>IDENTIFICATION</scope>
</reference>
<dbReference type="Pfam" id="PF00059">
    <property type="entry name" value="Lectin_C"/>
    <property type="match status" value="1"/>
</dbReference>
<keyword evidence="3" id="KW-0732">Signal</keyword>
<feature type="domain" description="C-type lectin" evidence="4">
    <location>
        <begin position="36"/>
        <end position="148"/>
    </location>
</feature>